<keyword evidence="13" id="KW-0157">Chromophore</keyword>
<evidence type="ECO:0000256" key="3">
    <source>
        <dbReference type="ARBA" id="ARBA00022543"/>
    </source>
</evidence>
<evidence type="ECO:0000256" key="6">
    <source>
        <dbReference type="ARBA" id="ARBA00022630"/>
    </source>
</evidence>
<feature type="domain" description="PAS" evidence="16">
    <location>
        <begin position="44"/>
        <end position="114"/>
    </location>
</feature>
<organism evidence="18 19">
    <name type="scientific">Steroidobacter gossypii</name>
    <dbReference type="NCBI Taxonomy" id="2805490"/>
    <lineage>
        <taxon>Bacteria</taxon>
        <taxon>Pseudomonadati</taxon>
        <taxon>Pseudomonadota</taxon>
        <taxon>Gammaproteobacteria</taxon>
        <taxon>Steroidobacterales</taxon>
        <taxon>Steroidobacteraceae</taxon>
        <taxon>Steroidobacter</taxon>
    </lineage>
</organism>
<evidence type="ECO:0000313" key="19">
    <source>
        <dbReference type="Proteomes" id="UP000661077"/>
    </source>
</evidence>
<dbReference type="SMART" id="SM00086">
    <property type="entry name" value="PAC"/>
    <property type="match status" value="2"/>
</dbReference>
<dbReference type="InterPro" id="IPR011102">
    <property type="entry name" value="Sig_transdc_His_kinase_HWE"/>
</dbReference>
<evidence type="ECO:0000256" key="2">
    <source>
        <dbReference type="ARBA" id="ARBA00012438"/>
    </source>
</evidence>
<evidence type="ECO:0000259" key="17">
    <source>
        <dbReference type="PROSITE" id="PS50113"/>
    </source>
</evidence>
<dbReference type="RefSeq" id="WP_203167040.1">
    <property type="nucleotide sequence ID" value="NZ_JAEVLS010000002.1"/>
</dbReference>
<dbReference type="InterPro" id="IPR013656">
    <property type="entry name" value="PAS_4"/>
</dbReference>
<keyword evidence="8" id="KW-0808">Transferase</keyword>
<keyword evidence="7" id="KW-0288">FMN</keyword>
<dbReference type="Pfam" id="PF08448">
    <property type="entry name" value="PAS_4"/>
    <property type="match status" value="1"/>
</dbReference>
<dbReference type="Proteomes" id="UP000661077">
    <property type="component" value="Unassembled WGS sequence"/>
</dbReference>
<keyword evidence="14" id="KW-0843">Virulence</keyword>
<accession>A0ABS1WVH3</accession>
<feature type="domain" description="PAS" evidence="16">
    <location>
        <begin position="169"/>
        <end position="222"/>
    </location>
</feature>
<dbReference type="PANTHER" id="PTHR41523">
    <property type="entry name" value="TWO-COMPONENT SYSTEM SENSOR PROTEIN"/>
    <property type="match status" value="1"/>
</dbReference>
<evidence type="ECO:0000256" key="14">
    <source>
        <dbReference type="ARBA" id="ARBA00023026"/>
    </source>
</evidence>
<evidence type="ECO:0000313" key="18">
    <source>
        <dbReference type="EMBL" id="MBM0104970.1"/>
    </source>
</evidence>
<dbReference type="SMART" id="SM00911">
    <property type="entry name" value="HWE_HK"/>
    <property type="match status" value="1"/>
</dbReference>
<dbReference type="CDD" id="cd00130">
    <property type="entry name" value="PAS"/>
    <property type="match status" value="2"/>
</dbReference>
<protein>
    <recommendedName>
        <fullName evidence="2">histidine kinase</fullName>
        <ecNumber evidence="2">2.7.13.3</ecNumber>
    </recommendedName>
</protein>
<evidence type="ECO:0000259" key="16">
    <source>
        <dbReference type="PROSITE" id="PS50112"/>
    </source>
</evidence>
<dbReference type="NCBIfam" id="TIGR00229">
    <property type="entry name" value="sensory_box"/>
    <property type="match status" value="2"/>
</dbReference>
<dbReference type="PANTHER" id="PTHR41523:SF7">
    <property type="entry name" value="HISTIDINE KINASE"/>
    <property type="match status" value="1"/>
</dbReference>
<keyword evidence="19" id="KW-1185">Reference proteome</keyword>
<keyword evidence="10" id="KW-0547">Nucleotide-binding</keyword>
<keyword evidence="11" id="KW-0418">Kinase</keyword>
<dbReference type="Pfam" id="PF00989">
    <property type="entry name" value="PAS"/>
    <property type="match status" value="1"/>
</dbReference>
<evidence type="ECO:0000256" key="12">
    <source>
        <dbReference type="ARBA" id="ARBA00022840"/>
    </source>
</evidence>
<evidence type="ECO:0000256" key="5">
    <source>
        <dbReference type="ARBA" id="ARBA00022606"/>
    </source>
</evidence>
<evidence type="ECO:0000256" key="1">
    <source>
        <dbReference type="ARBA" id="ARBA00000085"/>
    </source>
</evidence>
<dbReference type="PROSITE" id="PS50113">
    <property type="entry name" value="PAC"/>
    <property type="match status" value="1"/>
</dbReference>
<keyword evidence="12" id="KW-0067">ATP-binding</keyword>
<dbReference type="Pfam" id="PF07536">
    <property type="entry name" value="HWE_HK"/>
    <property type="match status" value="1"/>
</dbReference>
<comment type="caution">
    <text evidence="18">The sequence shown here is derived from an EMBL/GenBank/DDBJ whole genome shotgun (WGS) entry which is preliminary data.</text>
</comment>
<keyword evidence="15" id="KW-0675">Receptor</keyword>
<evidence type="ECO:0000256" key="11">
    <source>
        <dbReference type="ARBA" id="ARBA00022777"/>
    </source>
</evidence>
<dbReference type="PROSITE" id="PS50112">
    <property type="entry name" value="PAS"/>
    <property type="match status" value="2"/>
</dbReference>
<proteinExistence type="predicted"/>
<dbReference type="InterPro" id="IPR000014">
    <property type="entry name" value="PAS"/>
</dbReference>
<evidence type="ECO:0000256" key="8">
    <source>
        <dbReference type="ARBA" id="ARBA00022679"/>
    </source>
</evidence>
<dbReference type="SUPFAM" id="SSF55785">
    <property type="entry name" value="PYP-like sensor domain (PAS domain)"/>
    <property type="match status" value="2"/>
</dbReference>
<keyword evidence="4" id="KW-0597">Phosphoprotein</keyword>
<dbReference type="InterPro" id="IPR001610">
    <property type="entry name" value="PAC"/>
</dbReference>
<dbReference type="InterPro" id="IPR013767">
    <property type="entry name" value="PAS_fold"/>
</dbReference>
<dbReference type="EMBL" id="JAEVLS010000002">
    <property type="protein sequence ID" value="MBM0104970.1"/>
    <property type="molecule type" value="Genomic_DNA"/>
</dbReference>
<evidence type="ECO:0000256" key="15">
    <source>
        <dbReference type="ARBA" id="ARBA00023170"/>
    </source>
</evidence>
<dbReference type="Gene3D" id="3.30.565.10">
    <property type="entry name" value="Histidine kinase-like ATPase, C-terminal domain"/>
    <property type="match status" value="1"/>
</dbReference>
<keyword evidence="5" id="KW-0716">Sensory transduction</keyword>
<dbReference type="InterPro" id="IPR035965">
    <property type="entry name" value="PAS-like_dom_sf"/>
</dbReference>
<keyword evidence="9" id="KW-0677">Repeat</keyword>
<dbReference type="Gene3D" id="3.30.450.20">
    <property type="entry name" value="PAS domain"/>
    <property type="match status" value="2"/>
</dbReference>
<evidence type="ECO:0000256" key="10">
    <source>
        <dbReference type="ARBA" id="ARBA00022741"/>
    </source>
</evidence>
<dbReference type="SMART" id="SM00091">
    <property type="entry name" value="PAS"/>
    <property type="match status" value="2"/>
</dbReference>
<evidence type="ECO:0000256" key="9">
    <source>
        <dbReference type="ARBA" id="ARBA00022737"/>
    </source>
</evidence>
<gene>
    <name evidence="18" type="ORF">JM946_09425</name>
</gene>
<feature type="domain" description="PAC" evidence="17">
    <location>
        <begin position="117"/>
        <end position="168"/>
    </location>
</feature>
<evidence type="ECO:0000256" key="7">
    <source>
        <dbReference type="ARBA" id="ARBA00022643"/>
    </source>
</evidence>
<keyword evidence="6" id="KW-0285">Flavoprotein</keyword>
<name>A0ABS1WVH3_9GAMM</name>
<dbReference type="InterPro" id="IPR000700">
    <property type="entry name" value="PAS-assoc_C"/>
</dbReference>
<sequence>MHAPLAQREYDRSADRDEASHAMAGAAAYVWRETAVIPTNLSGAEHALAPMFDQAGVGIAQIDLDGRYLFVSEAYASMFGRTRAELLQKRFHDITQSEDLAVALDALIRTIDTGAPALIECRHLRPDGSHVWTRNSIAVARDEGKAQHLLVVAQNIDAVRRAERPLNRGRPDLRLLLESSADGVYCIDRDGLTTLCNASFLKMLGFAREEDVIGKDLHEIIHHARANGSPCQKEDCPIYRAVHSGRHMHVPDELLFRADGTSFSVEYWALPIVRDGEIQGAVCTFIDLTERKRAEARQQLLNRELAHRVKNTLAMVQAIVAQSLRNAATPKEAMQVINERLFALGKAHNILTQTQWGTAPIMDVVEGAIAVHNTASRRIHVSGPMIDLGAKAALAITMAMHELCTNAVKYGALSTETGKVLIEWSVTGGAANAMFRLTWRECGGPPVAPPTRKGFGSRLIAEAIGADLKGRARLDFPEEGASWTLEAPVQAVGQ</sequence>
<comment type="catalytic activity">
    <reaction evidence="1">
        <text>ATP + protein L-histidine = ADP + protein N-phospho-L-histidine.</text>
        <dbReference type="EC" id="2.7.13.3"/>
    </reaction>
</comment>
<evidence type="ECO:0000256" key="4">
    <source>
        <dbReference type="ARBA" id="ARBA00022553"/>
    </source>
</evidence>
<reference evidence="18 19" key="1">
    <citation type="journal article" date="2021" name="Int. J. Syst. Evol. Microbiol.">
        <title>Steroidobacter gossypii sp. nov., isolated from soil of cotton cropping field.</title>
        <authorList>
            <person name="Huang R."/>
            <person name="Yang S."/>
            <person name="Zhen C."/>
            <person name="Liu W."/>
        </authorList>
    </citation>
    <scope>NUCLEOTIDE SEQUENCE [LARGE SCALE GENOMIC DNA]</scope>
    <source>
        <strain evidence="18 19">S1-65</strain>
    </source>
</reference>
<dbReference type="InterPro" id="IPR036890">
    <property type="entry name" value="HATPase_C_sf"/>
</dbReference>
<evidence type="ECO:0000256" key="13">
    <source>
        <dbReference type="ARBA" id="ARBA00022991"/>
    </source>
</evidence>
<dbReference type="EC" id="2.7.13.3" evidence="2"/>
<keyword evidence="3" id="KW-0600">Photoreceptor protein</keyword>